<comment type="caution">
    <text evidence="8">The sequence shown here is derived from an EMBL/GenBank/DDBJ whole genome shotgun (WGS) entry which is preliminary data.</text>
</comment>
<evidence type="ECO:0000256" key="3">
    <source>
        <dbReference type="ARBA" id="ARBA00022525"/>
    </source>
</evidence>
<comment type="subcellular location">
    <subcellularLocation>
        <location evidence="1">Secreted</location>
        <location evidence="1">Cell wall</location>
    </subcellularLocation>
</comment>
<name>A0A367XLJ1_9ASCO</name>
<dbReference type="Proteomes" id="UP000253472">
    <property type="component" value="Unassembled WGS sequence"/>
</dbReference>
<dbReference type="InterPro" id="IPR025928">
    <property type="entry name" value="Flocculin_t3_rpt"/>
</dbReference>
<feature type="compositionally biased region" description="Low complexity" evidence="6">
    <location>
        <begin position="164"/>
        <end position="173"/>
    </location>
</feature>
<feature type="chain" id="PRO_5016801402" evidence="7">
    <location>
        <begin position="21"/>
        <end position="532"/>
    </location>
</feature>
<feature type="region of interest" description="Disordered" evidence="6">
    <location>
        <begin position="461"/>
        <end position="484"/>
    </location>
</feature>
<dbReference type="AlphaFoldDB" id="A0A367XLJ1"/>
<evidence type="ECO:0000313" key="9">
    <source>
        <dbReference type="Proteomes" id="UP000253472"/>
    </source>
</evidence>
<feature type="compositionally biased region" description="Polar residues" evidence="6">
    <location>
        <begin position="174"/>
        <end position="197"/>
    </location>
</feature>
<evidence type="ECO:0000256" key="4">
    <source>
        <dbReference type="ARBA" id="ARBA00022729"/>
    </source>
</evidence>
<dbReference type="Pfam" id="PF13928">
    <property type="entry name" value="Flocculin_t3"/>
    <property type="match status" value="4"/>
</dbReference>
<dbReference type="STRING" id="5486.A0A367XLJ1"/>
<feature type="region of interest" description="Disordered" evidence="6">
    <location>
        <begin position="164"/>
        <end position="197"/>
    </location>
</feature>
<keyword evidence="3" id="KW-0964">Secreted</keyword>
<feature type="signal peptide" evidence="7">
    <location>
        <begin position="1"/>
        <end position="20"/>
    </location>
</feature>
<sequence>MRFSTAAAAATAFFASSVLAKDVACVVEGQEVAVVDLDTGNCPFTIPANLPVAFEYVSLEEYNVEWYYTIANNERFRTDIRNAGRVIEVPARFLYGTPGAPLFQVHLEKEPASNSTAAIRRRLMKEIPIAKRDEVDDFVASIEDTDGTPVDGGDFALQVVDVNEASSASEASEPTLTSTGSGVDVETSGSVTGAPQSTVTTQETAIITITSCHNGVCKGTTVPGTLGPVTTTVSGTTTIYTTYCPISSYESVEATKVITITSCSNNACHETSVTATPSTTETVIGGVVTEYVTYCPITEEEGKTTTKAATTQGTVTEESTKVITVTSCHNDVCKGTTVPATLGPVTTTVSGTTTVYTTYCPVSSVQTVESTKVITAVVCKEEKCHETTVEATPSTTSGTVAGKTIEVTEYVTYCPVSTPSGESVATKVVTSEGSVYVPKTVEVTSEGTTYETTKYLTVSKTTPGATEAATTKPATTAAPAETTEGGKTLAEVSVIGSSSAAPSAAISTYAGSAATSGASFLALALIPLAYFF</sequence>
<keyword evidence="5" id="KW-0325">Glycoprotein</keyword>
<evidence type="ECO:0000256" key="6">
    <source>
        <dbReference type="SAM" id="MobiDB-lite"/>
    </source>
</evidence>
<keyword evidence="4 7" id="KW-0732">Signal</keyword>
<gene>
    <name evidence="8" type="primary">YWP1_2</name>
    <name evidence="8" type="ORF">Cantr_04374</name>
</gene>
<evidence type="ECO:0000313" key="8">
    <source>
        <dbReference type="EMBL" id="RCK54428.1"/>
    </source>
</evidence>
<dbReference type="GO" id="GO:0009277">
    <property type="term" value="C:fungal-type cell wall"/>
    <property type="evidence" value="ECO:0007669"/>
    <property type="project" value="UniProtKB-ARBA"/>
</dbReference>
<protein>
    <submittedName>
        <fullName evidence="8">Yeast-form wall Protein 1</fullName>
    </submittedName>
</protein>
<organism evidence="8 9">
    <name type="scientific">Candida viswanathii</name>
    <dbReference type="NCBI Taxonomy" id="5486"/>
    <lineage>
        <taxon>Eukaryota</taxon>
        <taxon>Fungi</taxon>
        <taxon>Dikarya</taxon>
        <taxon>Ascomycota</taxon>
        <taxon>Saccharomycotina</taxon>
        <taxon>Pichiomycetes</taxon>
        <taxon>Debaryomycetaceae</taxon>
        <taxon>Candida/Lodderomyces clade</taxon>
        <taxon>Candida</taxon>
    </lineage>
</organism>
<proteinExistence type="predicted"/>
<keyword evidence="2" id="KW-0134">Cell wall</keyword>
<keyword evidence="9" id="KW-1185">Reference proteome</keyword>
<dbReference type="OrthoDB" id="4096612at2759"/>
<accession>A0A367XLJ1</accession>
<evidence type="ECO:0000256" key="1">
    <source>
        <dbReference type="ARBA" id="ARBA00004191"/>
    </source>
</evidence>
<evidence type="ECO:0000256" key="2">
    <source>
        <dbReference type="ARBA" id="ARBA00022512"/>
    </source>
</evidence>
<evidence type="ECO:0000256" key="7">
    <source>
        <dbReference type="SAM" id="SignalP"/>
    </source>
</evidence>
<dbReference type="EMBL" id="QLNQ01000030">
    <property type="protein sequence ID" value="RCK54428.1"/>
    <property type="molecule type" value="Genomic_DNA"/>
</dbReference>
<reference evidence="8 9" key="1">
    <citation type="submission" date="2018-06" db="EMBL/GenBank/DDBJ databases">
        <title>Whole genome sequencing of Candida tropicalis (genome annotated by CSBL at Korea University).</title>
        <authorList>
            <person name="Ahn J."/>
        </authorList>
    </citation>
    <scope>NUCLEOTIDE SEQUENCE [LARGE SCALE GENOMIC DNA]</scope>
    <source>
        <strain evidence="8 9">ATCC 20962</strain>
    </source>
</reference>
<evidence type="ECO:0000256" key="5">
    <source>
        <dbReference type="ARBA" id="ARBA00023180"/>
    </source>
</evidence>